<dbReference type="EMBL" id="JTDE01000634">
    <property type="protein sequence ID" value="KAF7260723.1"/>
    <property type="molecule type" value="Genomic_DNA"/>
</dbReference>
<dbReference type="Gene3D" id="3.30.1370.210">
    <property type="match status" value="1"/>
</dbReference>
<keyword evidence="1" id="KW-0863">Zinc-finger</keyword>
<comment type="caution">
    <text evidence="4">The sequence shown here is derived from an EMBL/GenBank/DDBJ whole genome shotgun (WGS) entry which is preliminary data.</text>
</comment>
<gene>
    <name evidence="4" type="ORF">EG68_01976</name>
</gene>
<protein>
    <submittedName>
        <fullName evidence="4">Sphingosine phosphate lyase</fullName>
    </submittedName>
</protein>
<dbReference type="GO" id="GO:0016829">
    <property type="term" value="F:lyase activity"/>
    <property type="evidence" value="ECO:0007669"/>
    <property type="project" value="UniProtKB-KW"/>
</dbReference>
<name>A0A8S9Z5N0_9TREM</name>
<organism evidence="4 5">
    <name type="scientific">Paragonimus skrjabini miyazakii</name>
    <dbReference type="NCBI Taxonomy" id="59628"/>
    <lineage>
        <taxon>Eukaryota</taxon>
        <taxon>Metazoa</taxon>
        <taxon>Spiralia</taxon>
        <taxon>Lophotrochozoa</taxon>
        <taxon>Platyhelminthes</taxon>
        <taxon>Trematoda</taxon>
        <taxon>Digenea</taxon>
        <taxon>Plagiorchiida</taxon>
        <taxon>Troglotremata</taxon>
        <taxon>Troglotrematidae</taxon>
        <taxon>Paragonimus</taxon>
    </lineage>
</organism>
<keyword evidence="1" id="KW-0479">Metal-binding</keyword>
<sequence>MTTRFRLPLDFQAGLVRTVNRLLDVSREMLPPSVVEVLTSLLDTLLLDHSHMAHQIELTPESRSSEEEVALNAPMGIPLESGCSATVKDDSFAFNSNDPQSEIASRLLVNTFTQTSPQKVRHTVDDLTDSKTQNDDHNSSPNNTLDRLAEPCFPEKSIFCATGDSTKSFPYVLARDRSRNLDWCRWPICMAHYLGQKCPFGENSCPEAHVSPALADAINDKGLVRVCFDALGVGGRICLRKPGFCRFFHAPAHIRYQLLELRHDNRLSNYRRNSTEHNFSVYPSFYHSEQNPQYTNQLLPDSVAQASTQNQSDHGPNTDVTLSVAIVAALVARLLESRIYQIPGAAEKLMAALYGTGMNEVQNPPQHNVQPCLVQQPMYTYANANPEENPNGVQTYLGNYYANY</sequence>
<feature type="region of interest" description="Disordered" evidence="2">
    <location>
        <begin position="119"/>
        <end position="144"/>
    </location>
</feature>
<accession>A0A8S9Z5N0</accession>
<proteinExistence type="predicted"/>
<dbReference type="PROSITE" id="PS50103">
    <property type="entry name" value="ZF_C3H1"/>
    <property type="match status" value="1"/>
</dbReference>
<keyword evidence="1" id="KW-0862">Zinc</keyword>
<dbReference type="InterPro" id="IPR000571">
    <property type="entry name" value="Znf_CCCH"/>
</dbReference>
<dbReference type="GO" id="GO:0008270">
    <property type="term" value="F:zinc ion binding"/>
    <property type="evidence" value="ECO:0007669"/>
    <property type="project" value="UniProtKB-KW"/>
</dbReference>
<feature type="domain" description="C3H1-type" evidence="3">
    <location>
        <begin position="183"/>
        <end position="212"/>
    </location>
</feature>
<dbReference type="Proteomes" id="UP000822476">
    <property type="component" value="Unassembled WGS sequence"/>
</dbReference>
<keyword evidence="4" id="KW-0456">Lyase</keyword>
<feature type="zinc finger region" description="C3H1-type" evidence="1">
    <location>
        <begin position="183"/>
        <end position="212"/>
    </location>
</feature>
<reference evidence="4" key="1">
    <citation type="submission" date="2019-07" db="EMBL/GenBank/DDBJ databases">
        <title>Annotation for the trematode Paragonimus miyazaki's.</title>
        <authorList>
            <person name="Choi Y.-J."/>
        </authorList>
    </citation>
    <scope>NUCLEOTIDE SEQUENCE</scope>
    <source>
        <strain evidence="4">Japan</strain>
    </source>
</reference>
<evidence type="ECO:0000256" key="1">
    <source>
        <dbReference type="PROSITE-ProRule" id="PRU00723"/>
    </source>
</evidence>
<evidence type="ECO:0000256" key="2">
    <source>
        <dbReference type="SAM" id="MobiDB-lite"/>
    </source>
</evidence>
<keyword evidence="5" id="KW-1185">Reference proteome</keyword>
<evidence type="ECO:0000313" key="4">
    <source>
        <dbReference type="EMBL" id="KAF7260723.1"/>
    </source>
</evidence>
<evidence type="ECO:0000259" key="3">
    <source>
        <dbReference type="PROSITE" id="PS50103"/>
    </source>
</evidence>
<feature type="compositionally biased region" description="Basic and acidic residues" evidence="2">
    <location>
        <begin position="122"/>
        <end position="138"/>
    </location>
</feature>
<evidence type="ECO:0000313" key="5">
    <source>
        <dbReference type="Proteomes" id="UP000822476"/>
    </source>
</evidence>
<dbReference type="OrthoDB" id="6262584at2759"/>
<dbReference type="AlphaFoldDB" id="A0A8S9Z5N0"/>